<dbReference type="eggNOG" id="COG3490">
    <property type="taxonomic scope" value="Bacteria"/>
</dbReference>
<evidence type="ECO:0000313" key="1">
    <source>
        <dbReference type="EMBL" id="AFL72249.1"/>
    </source>
</evidence>
<dbReference type="RefSeq" id="WP_014776757.1">
    <property type="nucleotide sequence ID" value="NC_018012.1"/>
</dbReference>
<dbReference type="Pfam" id="PF07433">
    <property type="entry name" value="DUF1513"/>
    <property type="match status" value="1"/>
</dbReference>
<dbReference type="InterPro" id="IPR015943">
    <property type="entry name" value="WD40/YVTN_repeat-like_dom_sf"/>
</dbReference>
<proteinExistence type="predicted"/>
<accession>I3Y5I1</accession>
<dbReference type="Gene3D" id="2.130.10.10">
    <property type="entry name" value="YVTN repeat-like/Quinoprotein amine dehydrogenase"/>
    <property type="match status" value="1"/>
</dbReference>
<dbReference type="KEGG" id="tvi:Thivi_0176"/>
<sequence>MRDPLDRRRRRLLAGLGLAALPLPRLGWTKSAEALPEGRLVSAFYAGKGEARRDWLVWSEPAGTRGGRLELPLRGHGLCRHPGKPDHVVCFARRPGDRLWEIDLKRGAITADVPADEGHYFFGHGVFSHDGTRLYTTENRYRDSTGLVRVRDAQDYRVLDEMPSGGIGPHDVRLLSDGRTLAVANGGIETHPDLRRRKLNLATMDPSLAYLDSASGRILEQHRLPHHQLSIRHLGVGASGTALVTCPKSNLVTLWNLTEARLIASYDIRQPYGAALACDGAYLITGATGEVHRLIPGGTPERIHTATGVWDNHLLWLDPTQAARDGVA</sequence>
<dbReference type="HOGENOM" id="CLU_047398_0_0_6"/>
<dbReference type="InterPro" id="IPR011044">
    <property type="entry name" value="Quino_amine_DH_bsu"/>
</dbReference>
<name>I3Y5I1_THIV6</name>
<dbReference type="SUPFAM" id="SSF50969">
    <property type="entry name" value="YVTN repeat-like/Quinoprotein amine dehydrogenase"/>
    <property type="match status" value="1"/>
</dbReference>
<dbReference type="OrthoDB" id="5624218at2"/>
<dbReference type="AlphaFoldDB" id="I3Y5I1"/>
<dbReference type="PIRSF" id="PIRSF028101">
    <property type="entry name" value="UCP028101"/>
    <property type="match status" value="1"/>
</dbReference>
<keyword evidence="2" id="KW-1185">Reference proteome</keyword>
<protein>
    <recommendedName>
        <fullName evidence="3">DUF1513 domain-containing protein</fullName>
    </recommendedName>
</protein>
<dbReference type="InterPro" id="IPR008311">
    <property type="entry name" value="UCP028101"/>
</dbReference>
<organism evidence="1 2">
    <name type="scientific">Thiocystis violascens (strain ATCC 17096 / DSM 198 / 6111)</name>
    <name type="common">Chromatium violascens</name>
    <dbReference type="NCBI Taxonomy" id="765911"/>
    <lineage>
        <taxon>Bacteria</taxon>
        <taxon>Pseudomonadati</taxon>
        <taxon>Pseudomonadota</taxon>
        <taxon>Gammaproteobacteria</taxon>
        <taxon>Chromatiales</taxon>
        <taxon>Chromatiaceae</taxon>
        <taxon>Thiocystis</taxon>
    </lineage>
</organism>
<evidence type="ECO:0000313" key="2">
    <source>
        <dbReference type="Proteomes" id="UP000006062"/>
    </source>
</evidence>
<evidence type="ECO:0008006" key="3">
    <source>
        <dbReference type="Google" id="ProtNLM"/>
    </source>
</evidence>
<gene>
    <name evidence="1" type="ordered locus">Thivi_0176</name>
</gene>
<dbReference type="STRING" id="765911.Thivi_0176"/>
<reference evidence="1 2" key="1">
    <citation type="submission" date="2012-06" db="EMBL/GenBank/DDBJ databases">
        <title>Complete sequence of Thiocystis violascens DSM 198.</title>
        <authorList>
            <consortium name="US DOE Joint Genome Institute"/>
            <person name="Lucas S."/>
            <person name="Han J."/>
            <person name="Lapidus A."/>
            <person name="Cheng J.-F."/>
            <person name="Goodwin L."/>
            <person name="Pitluck S."/>
            <person name="Peters L."/>
            <person name="Ovchinnikova G."/>
            <person name="Teshima H."/>
            <person name="Detter J.C."/>
            <person name="Han C."/>
            <person name="Tapia R."/>
            <person name="Land M."/>
            <person name="Hauser L."/>
            <person name="Kyrpides N."/>
            <person name="Ivanova N."/>
            <person name="Pagani I."/>
            <person name="Vogl K."/>
            <person name="Liu Z."/>
            <person name="Frigaard N.-U."/>
            <person name="Bryant D."/>
            <person name="Woyke T."/>
        </authorList>
    </citation>
    <scope>NUCLEOTIDE SEQUENCE [LARGE SCALE GENOMIC DNA]</scope>
    <source>
        <strain evidence="2">ATCC 17096 / DSM 198 / 6111</strain>
    </source>
</reference>
<dbReference type="EMBL" id="CP003154">
    <property type="protein sequence ID" value="AFL72249.1"/>
    <property type="molecule type" value="Genomic_DNA"/>
</dbReference>
<dbReference type="Proteomes" id="UP000006062">
    <property type="component" value="Chromosome"/>
</dbReference>